<gene>
    <name evidence="1" type="ORF">T03_5951</name>
</gene>
<proteinExistence type="predicted"/>
<evidence type="ECO:0000313" key="1">
    <source>
        <dbReference type="EMBL" id="KRY07153.1"/>
    </source>
</evidence>
<organism evidence="1 2">
    <name type="scientific">Trichinella britovi</name>
    <name type="common">Parasitic roundworm</name>
    <dbReference type="NCBI Taxonomy" id="45882"/>
    <lineage>
        <taxon>Eukaryota</taxon>
        <taxon>Metazoa</taxon>
        <taxon>Ecdysozoa</taxon>
        <taxon>Nematoda</taxon>
        <taxon>Enoplea</taxon>
        <taxon>Dorylaimia</taxon>
        <taxon>Trichinellida</taxon>
        <taxon>Trichinellidae</taxon>
        <taxon>Trichinella</taxon>
    </lineage>
</organism>
<comment type="caution">
    <text evidence="1">The sequence shown here is derived from an EMBL/GenBank/DDBJ whole genome shotgun (WGS) entry which is preliminary data.</text>
</comment>
<name>A0A0V0Z3W8_TRIBR</name>
<evidence type="ECO:0000313" key="2">
    <source>
        <dbReference type="Proteomes" id="UP000054653"/>
    </source>
</evidence>
<dbReference type="EMBL" id="JYDI01004207">
    <property type="protein sequence ID" value="KRY07153.1"/>
    <property type="molecule type" value="Genomic_DNA"/>
</dbReference>
<reference evidence="1 2" key="1">
    <citation type="submission" date="2015-01" db="EMBL/GenBank/DDBJ databases">
        <title>Evolution of Trichinella species and genotypes.</title>
        <authorList>
            <person name="Korhonen P.K."/>
            <person name="Edoardo P."/>
            <person name="Giuseppe L.R."/>
            <person name="Gasser R.B."/>
        </authorList>
    </citation>
    <scope>NUCLEOTIDE SEQUENCE [LARGE SCALE GENOMIC DNA]</scope>
    <source>
        <strain evidence="1">ISS120</strain>
    </source>
</reference>
<dbReference type="AlphaFoldDB" id="A0A0V0Z3W8"/>
<protein>
    <submittedName>
        <fullName evidence="1">Uncharacterized protein</fullName>
    </submittedName>
</protein>
<accession>A0A0V0Z3W8</accession>
<dbReference type="Proteomes" id="UP000054653">
    <property type="component" value="Unassembled WGS sequence"/>
</dbReference>
<sequence length="41" mass="4926">MVLRFQWEDSQIFCRGFELHIKKDGSQLKGTLIYLSLTFLY</sequence>
<keyword evidence="2" id="KW-1185">Reference proteome</keyword>